<feature type="domain" description="HTH-like" evidence="1">
    <location>
        <begin position="40"/>
        <end position="86"/>
    </location>
</feature>
<dbReference type="EMBL" id="BMQJ01000038">
    <property type="protein sequence ID" value="GGQ34884.1"/>
    <property type="molecule type" value="Genomic_DNA"/>
</dbReference>
<accession>A0ABQ2RKU5</accession>
<organism evidence="2 3">
    <name type="scientific">Streptosporangium pseudovulgare</name>
    <dbReference type="NCBI Taxonomy" id="35765"/>
    <lineage>
        <taxon>Bacteria</taxon>
        <taxon>Bacillati</taxon>
        <taxon>Actinomycetota</taxon>
        <taxon>Actinomycetes</taxon>
        <taxon>Streptosporangiales</taxon>
        <taxon>Streptosporangiaceae</taxon>
        <taxon>Streptosporangium</taxon>
    </lineage>
</organism>
<evidence type="ECO:0000313" key="3">
    <source>
        <dbReference type="Proteomes" id="UP000611554"/>
    </source>
</evidence>
<reference evidence="3" key="1">
    <citation type="journal article" date="2019" name="Int. J. Syst. Evol. Microbiol.">
        <title>The Global Catalogue of Microorganisms (GCM) 10K type strain sequencing project: providing services to taxonomists for standard genome sequencing and annotation.</title>
        <authorList>
            <consortium name="The Broad Institute Genomics Platform"/>
            <consortium name="The Broad Institute Genome Sequencing Center for Infectious Disease"/>
            <person name="Wu L."/>
            <person name="Ma J."/>
        </authorList>
    </citation>
    <scope>NUCLEOTIDE SEQUENCE [LARGE SCALE GENOMIC DNA]</scope>
    <source>
        <strain evidence="3">JCM 3115</strain>
    </source>
</reference>
<keyword evidence="3" id="KW-1185">Reference proteome</keyword>
<name>A0ABQ2RKU5_9ACTN</name>
<dbReference type="InterPro" id="IPR025948">
    <property type="entry name" value="HTH-like_dom"/>
</dbReference>
<comment type="caution">
    <text evidence="2">The sequence shown here is derived from an EMBL/GenBank/DDBJ whole genome shotgun (WGS) entry which is preliminary data.</text>
</comment>
<dbReference type="Proteomes" id="UP000611554">
    <property type="component" value="Unassembled WGS sequence"/>
</dbReference>
<proteinExistence type="predicted"/>
<sequence>MRQAIETGSAALTTQALRPAPHRPHRRRLLGGVLDAETTRLFEASRGTYGFPRFTHDLHQAGWRVSKNTVVIRMAELGLAGRPPKKWRSLTRQGGRPAAAEALNGTLTKEHGRSSCRTWFRLPRRQSSRRRGVMTWADVITGRRAVRRRQFITALRHKKPRQFHSFAIKSP</sequence>
<evidence type="ECO:0000313" key="2">
    <source>
        <dbReference type="EMBL" id="GGQ34884.1"/>
    </source>
</evidence>
<protein>
    <recommendedName>
        <fullName evidence="1">HTH-like domain-containing protein</fullName>
    </recommendedName>
</protein>
<gene>
    <name evidence="2" type="ORF">GCM10010140_76240</name>
</gene>
<evidence type="ECO:0000259" key="1">
    <source>
        <dbReference type="Pfam" id="PF13276"/>
    </source>
</evidence>
<dbReference type="Pfam" id="PF13276">
    <property type="entry name" value="HTH_21"/>
    <property type="match status" value="1"/>
</dbReference>
<dbReference type="RefSeq" id="WP_189251264.1">
    <property type="nucleotide sequence ID" value="NZ_BMQJ01000038.1"/>
</dbReference>